<proteinExistence type="inferred from homology"/>
<name>A0A835YQ79_9STRA</name>
<dbReference type="EC" id="2.7.1.160" evidence="3"/>
<evidence type="ECO:0000256" key="1">
    <source>
        <dbReference type="ARBA" id="ARBA00003343"/>
    </source>
</evidence>
<sequence>MQELGLDMSPDGFVSLSDLLSKKGFGGISVDTVRHVVATNDKQRFALKEGEGGAGLLIRANQGHSVKTVDAEQLLTPVTSAGDVPVCVHGTYKRAWPDILASGALLPMSRTHVHFAASIPPAIQARRQRTEPAAAGGERASTASAAAADDDSSAQPQLGSDEGGAEADANSTGGEQFGECAPGERAQEQSSLSAGAAVVSGLRANCQLLVHADVAKAMARGVAFYTSANGVILAPSLPLACVALVEDLTQGGAAIFRDGAPI</sequence>
<dbReference type="OrthoDB" id="419694at2759"/>
<dbReference type="Gene3D" id="3.20.170.30">
    <property type="match status" value="2"/>
</dbReference>
<keyword evidence="9" id="KW-1185">Reference proteome</keyword>
<dbReference type="InterPro" id="IPR002745">
    <property type="entry name" value="Ptrans_KptA/Tpt1"/>
</dbReference>
<evidence type="ECO:0000256" key="2">
    <source>
        <dbReference type="ARBA" id="ARBA00009836"/>
    </source>
</evidence>
<keyword evidence="4 8" id="KW-0808">Transferase</keyword>
<dbReference type="AlphaFoldDB" id="A0A835YQ79"/>
<evidence type="ECO:0000256" key="6">
    <source>
        <dbReference type="ARBA" id="ARBA00047949"/>
    </source>
</evidence>
<organism evidence="8 9">
    <name type="scientific">Tribonema minus</name>
    <dbReference type="NCBI Taxonomy" id="303371"/>
    <lineage>
        <taxon>Eukaryota</taxon>
        <taxon>Sar</taxon>
        <taxon>Stramenopiles</taxon>
        <taxon>Ochrophyta</taxon>
        <taxon>PX clade</taxon>
        <taxon>Xanthophyceae</taxon>
        <taxon>Tribonematales</taxon>
        <taxon>Tribonemataceae</taxon>
        <taxon>Tribonema</taxon>
    </lineage>
</organism>
<evidence type="ECO:0000313" key="9">
    <source>
        <dbReference type="Proteomes" id="UP000664859"/>
    </source>
</evidence>
<keyword evidence="5" id="KW-0520">NAD</keyword>
<comment type="function">
    <text evidence="1">Catalyzes the last step of tRNA splicing, the transfer of the splice junction 2'-phosphate from ligated tRNA to NAD to produce ADP-ribose 1''-2'' cyclic phosphate.</text>
</comment>
<dbReference type="InterPro" id="IPR042081">
    <property type="entry name" value="RNA_2'-PTrans_C"/>
</dbReference>
<dbReference type="Pfam" id="PF01885">
    <property type="entry name" value="PTS_2-RNA"/>
    <property type="match status" value="2"/>
</dbReference>
<dbReference type="PANTHER" id="PTHR12684:SF2">
    <property type="entry name" value="TRNA 2'-PHOSPHOTRANSFERASE 1"/>
    <property type="match status" value="1"/>
</dbReference>
<dbReference type="GO" id="GO:0006388">
    <property type="term" value="P:tRNA splicing, via endonucleolytic cleavage and ligation"/>
    <property type="evidence" value="ECO:0007669"/>
    <property type="project" value="TreeGrafter"/>
</dbReference>
<accession>A0A835YQ79</accession>
<reference evidence="8" key="1">
    <citation type="submission" date="2021-02" db="EMBL/GenBank/DDBJ databases">
        <title>First Annotated Genome of the Yellow-green Alga Tribonema minus.</title>
        <authorList>
            <person name="Mahan K.M."/>
        </authorList>
    </citation>
    <scope>NUCLEOTIDE SEQUENCE</scope>
    <source>
        <strain evidence="8">UTEX B ZZ1240</strain>
    </source>
</reference>
<comment type="similarity">
    <text evidence="2">Belongs to the KptA/TPT1 family.</text>
</comment>
<protein>
    <recommendedName>
        <fullName evidence="3">2'-phosphotransferase</fullName>
        <ecNumber evidence="3">2.7.1.160</ecNumber>
    </recommendedName>
</protein>
<dbReference type="InterPro" id="IPR042080">
    <property type="entry name" value="RNA_2'-PTrans_N"/>
</dbReference>
<evidence type="ECO:0000256" key="4">
    <source>
        <dbReference type="ARBA" id="ARBA00022679"/>
    </source>
</evidence>
<dbReference type="EMBL" id="JAFCMP010000468">
    <property type="protein sequence ID" value="KAG5179415.1"/>
    <property type="molecule type" value="Genomic_DNA"/>
</dbReference>
<dbReference type="GO" id="GO:0000215">
    <property type="term" value="F:tRNA 2'-phosphotransferase activity"/>
    <property type="evidence" value="ECO:0007669"/>
    <property type="project" value="UniProtKB-EC"/>
</dbReference>
<feature type="compositionally biased region" description="Low complexity" evidence="7">
    <location>
        <begin position="133"/>
        <end position="147"/>
    </location>
</feature>
<dbReference type="Gene3D" id="1.10.10.970">
    <property type="entry name" value="RNA 2'-phosphotransferase, Tpt1/KptA family, N-terminal domain"/>
    <property type="match status" value="1"/>
</dbReference>
<gene>
    <name evidence="8" type="ORF">JKP88DRAFT_264282</name>
</gene>
<dbReference type="SUPFAM" id="SSF56399">
    <property type="entry name" value="ADP-ribosylation"/>
    <property type="match status" value="2"/>
</dbReference>
<dbReference type="Proteomes" id="UP000664859">
    <property type="component" value="Unassembled WGS sequence"/>
</dbReference>
<evidence type="ECO:0000256" key="7">
    <source>
        <dbReference type="SAM" id="MobiDB-lite"/>
    </source>
</evidence>
<evidence type="ECO:0000313" key="8">
    <source>
        <dbReference type="EMBL" id="KAG5179415.1"/>
    </source>
</evidence>
<feature type="region of interest" description="Disordered" evidence="7">
    <location>
        <begin position="125"/>
        <end position="186"/>
    </location>
</feature>
<comment type="catalytic activity">
    <reaction evidence="6">
        <text>2'-phospho-[ligated tRNA] + NAD(+) = mature tRNA + ADP-alpha-D-ribose 1'',2''-cyclic phosphate + nicotinamide</text>
        <dbReference type="Rhea" id="RHEA:23324"/>
        <dbReference type="Rhea" id="RHEA-COMP:11106"/>
        <dbReference type="Rhea" id="RHEA-COMP:11107"/>
        <dbReference type="ChEBI" id="CHEBI:17154"/>
        <dbReference type="ChEBI" id="CHEBI:57540"/>
        <dbReference type="ChEBI" id="CHEBI:76596"/>
        <dbReference type="ChEBI" id="CHEBI:82883"/>
        <dbReference type="ChEBI" id="CHEBI:85027"/>
        <dbReference type="EC" id="2.7.1.160"/>
    </reaction>
</comment>
<evidence type="ECO:0000256" key="3">
    <source>
        <dbReference type="ARBA" id="ARBA00012007"/>
    </source>
</evidence>
<dbReference type="PANTHER" id="PTHR12684">
    <property type="entry name" value="PUTATIVE PHOSPHOTRANSFERASE"/>
    <property type="match status" value="1"/>
</dbReference>
<comment type="caution">
    <text evidence="8">The sequence shown here is derived from an EMBL/GenBank/DDBJ whole genome shotgun (WGS) entry which is preliminary data.</text>
</comment>
<evidence type="ECO:0000256" key="5">
    <source>
        <dbReference type="ARBA" id="ARBA00023027"/>
    </source>
</evidence>